<dbReference type="NCBIfam" id="TIGR02985">
    <property type="entry name" value="Sig70_bacteroi1"/>
    <property type="match status" value="1"/>
</dbReference>
<dbReference type="GO" id="GO:0006352">
    <property type="term" value="P:DNA-templated transcription initiation"/>
    <property type="evidence" value="ECO:0007669"/>
    <property type="project" value="InterPro"/>
</dbReference>
<keyword evidence="4" id="KW-0804">Transcription</keyword>
<keyword evidence="2" id="KW-0805">Transcription regulation</keyword>
<feature type="domain" description="RNA polymerase sigma factor 70 region 4 type 2" evidence="5">
    <location>
        <begin position="115"/>
        <end position="160"/>
    </location>
</feature>
<dbReference type="PANTHER" id="PTHR43133:SF46">
    <property type="entry name" value="RNA POLYMERASE SIGMA-70 FACTOR ECF SUBFAMILY"/>
    <property type="match status" value="1"/>
</dbReference>
<reference evidence="6" key="1">
    <citation type="submission" date="2020-08" db="EMBL/GenBank/DDBJ databases">
        <title>Genomic Encyclopedia of Type Strains, Phase IV (KMG-IV): sequencing the most valuable type-strain genomes for metagenomic binning, comparative biology and taxonomic classification.</title>
        <authorList>
            <person name="Goeker M."/>
        </authorList>
    </citation>
    <scope>NUCLEOTIDE SEQUENCE [LARGE SCALE GENOMIC DNA]</scope>
    <source>
        <strain evidence="6">DSM 105720</strain>
    </source>
</reference>
<dbReference type="EMBL" id="JACIER010000004">
    <property type="protein sequence ID" value="MBB4043497.1"/>
    <property type="molecule type" value="Genomic_DNA"/>
</dbReference>
<dbReference type="SUPFAM" id="SSF88659">
    <property type="entry name" value="Sigma3 and sigma4 domains of RNA polymerase sigma factors"/>
    <property type="match status" value="1"/>
</dbReference>
<dbReference type="Proteomes" id="UP000560658">
    <property type="component" value="Unassembled WGS sequence"/>
</dbReference>
<dbReference type="RefSeq" id="WP_044161781.1">
    <property type="nucleotide sequence ID" value="NZ_JACIER010000004.1"/>
</dbReference>
<keyword evidence="7" id="KW-1185">Reference proteome</keyword>
<evidence type="ECO:0000259" key="5">
    <source>
        <dbReference type="Pfam" id="PF08281"/>
    </source>
</evidence>
<dbReference type="GO" id="GO:0016987">
    <property type="term" value="F:sigma factor activity"/>
    <property type="evidence" value="ECO:0007669"/>
    <property type="project" value="UniProtKB-KW"/>
</dbReference>
<dbReference type="GO" id="GO:0003677">
    <property type="term" value="F:DNA binding"/>
    <property type="evidence" value="ECO:0007669"/>
    <property type="project" value="InterPro"/>
</dbReference>
<comment type="similarity">
    <text evidence="1">Belongs to the sigma-70 factor family. ECF subfamily.</text>
</comment>
<protein>
    <submittedName>
        <fullName evidence="6">RNA polymerase sigma-70 factor (ECF subfamily)</fullName>
    </submittedName>
</protein>
<dbReference type="Pfam" id="PF08281">
    <property type="entry name" value="Sigma70_r4_2"/>
    <property type="match status" value="1"/>
</dbReference>
<accession>A0A840CTX3</accession>
<sequence length="184" mass="21948">MNKISHLYNFEDIYNQYWEKVYLQCASKLNDTEIAKDLTQDIFRSLWERHEELVITISIEHYLAKATKLKVLEYIRNEAVKRRHNQLLADNSEPITSVTEEELNYKELYERLKFLIGFLPTQCRNVFTLSKIDGLSNKEISSELNISERAVEYHITKAYSFLRKKMKDFKLFLSFFTIFATLVK</sequence>
<dbReference type="Gene3D" id="1.10.1740.10">
    <property type="match status" value="1"/>
</dbReference>
<dbReference type="PANTHER" id="PTHR43133">
    <property type="entry name" value="RNA POLYMERASE ECF-TYPE SIGMA FACTO"/>
    <property type="match status" value="1"/>
</dbReference>
<dbReference type="InterPro" id="IPR039425">
    <property type="entry name" value="RNA_pol_sigma-70-like"/>
</dbReference>
<dbReference type="SUPFAM" id="SSF88946">
    <property type="entry name" value="Sigma2 domain of RNA polymerase sigma factors"/>
    <property type="match status" value="1"/>
</dbReference>
<dbReference type="InterPro" id="IPR014284">
    <property type="entry name" value="RNA_pol_sigma-70_dom"/>
</dbReference>
<name>A0A840CTX3_9BACE</name>
<dbReference type="InterPro" id="IPR013324">
    <property type="entry name" value="RNA_pol_sigma_r3/r4-like"/>
</dbReference>
<keyword evidence="3" id="KW-0731">Sigma factor</keyword>
<evidence type="ECO:0000313" key="6">
    <source>
        <dbReference type="EMBL" id="MBB4043497.1"/>
    </source>
</evidence>
<dbReference type="AlphaFoldDB" id="A0A840CTX3"/>
<evidence type="ECO:0000256" key="4">
    <source>
        <dbReference type="ARBA" id="ARBA00023163"/>
    </source>
</evidence>
<dbReference type="InterPro" id="IPR013249">
    <property type="entry name" value="RNA_pol_sigma70_r4_t2"/>
</dbReference>
<evidence type="ECO:0000256" key="1">
    <source>
        <dbReference type="ARBA" id="ARBA00010641"/>
    </source>
</evidence>
<dbReference type="InterPro" id="IPR014327">
    <property type="entry name" value="RNA_pol_sigma70_bacteroid"/>
</dbReference>
<comment type="caution">
    <text evidence="6">The sequence shown here is derived from an EMBL/GenBank/DDBJ whole genome shotgun (WGS) entry which is preliminary data.</text>
</comment>
<evidence type="ECO:0000256" key="2">
    <source>
        <dbReference type="ARBA" id="ARBA00023015"/>
    </source>
</evidence>
<evidence type="ECO:0000256" key="3">
    <source>
        <dbReference type="ARBA" id="ARBA00023082"/>
    </source>
</evidence>
<dbReference type="NCBIfam" id="TIGR02937">
    <property type="entry name" value="sigma70-ECF"/>
    <property type="match status" value="1"/>
</dbReference>
<dbReference type="InterPro" id="IPR013325">
    <property type="entry name" value="RNA_pol_sigma_r2"/>
</dbReference>
<gene>
    <name evidence="6" type="ORF">GGR06_001279</name>
</gene>
<evidence type="ECO:0000313" key="7">
    <source>
        <dbReference type="Proteomes" id="UP000560658"/>
    </source>
</evidence>
<dbReference type="Gene3D" id="1.10.10.10">
    <property type="entry name" value="Winged helix-like DNA-binding domain superfamily/Winged helix DNA-binding domain"/>
    <property type="match status" value="1"/>
</dbReference>
<dbReference type="InterPro" id="IPR036388">
    <property type="entry name" value="WH-like_DNA-bd_sf"/>
</dbReference>
<organism evidence="6 7">
    <name type="scientific">Bacteroides reticulotermitis</name>
    <dbReference type="NCBI Taxonomy" id="1133319"/>
    <lineage>
        <taxon>Bacteria</taxon>
        <taxon>Pseudomonadati</taxon>
        <taxon>Bacteroidota</taxon>
        <taxon>Bacteroidia</taxon>
        <taxon>Bacteroidales</taxon>
        <taxon>Bacteroidaceae</taxon>
        <taxon>Bacteroides</taxon>
    </lineage>
</organism>
<proteinExistence type="inferred from homology"/>